<name>A0AAD6YV48_9AGAR</name>
<dbReference type="AlphaFoldDB" id="A0AAD6YV48"/>
<proteinExistence type="predicted"/>
<gene>
    <name evidence="2" type="ORF">GGX14DRAFT_582214</name>
</gene>
<accession>A0AAD6YV48</accession>
<dbReference type="EMBL" id="JARJCW010000001">
    <property type="protein sequence ID" value="KAJ7230123.1"/>
    <property type="molecule type" value="Genomic_DNA"/>
</dbReference>
<evidence type="ECO:0000256" key="1">
    <source>
        <dbReference type="SAM" id="Phobius"/>
    </source>
</evidence>
<keyword evidence="1" id="KW-0472">Membrane</keyword>
<keyword evidence="1" id="KW-0812">Transmembrane</keyword>
<reference evidence="2" key="1">
    <citation type="submission" date="2023-03" db="EMBL/GenBank/DDBJ databases">
        <title>Massive genome expansion in bonnet fungi (Mycena s.s.) driven by repeated elements and novel gene families across ecological guilds.</title>
        <authorList>
            <consortium name="Lawrence Berkeley National Laboratory"/>
            <person name="Harder C.B."/>
            <person name="Miyauchi S."/>
            <person name="Viragh M."/>
            <person name="Kuo A."/>
            <person name="Thoen E."/>
            <person name="Andreopoulos B."/>
            <person name="Lu D."/>
            <person name="Skrede I."/>
            <person name="Drula E."/>
            <person name="Henrissat B."/>
            <person name="Morin E."/>
            <person name="Kohler A."/>
            <person name="Barry K."/>
            <person name="LaButti K."/>
            <person name="Morin E."/>
            <person name="Salamov A."/>
            <person name="Lipzen A."/>
            <person name="Mereny Z."/>
            <person name="Hegedus B."/>
            <person name="Baldrian P."/>
            <person name="Stursova M."/>
            <person name="Weitz H."/>
            <person name="Taylor A."/>
            <person name="Grigoriev I.V."/>
            <person name="Nagy L.G."/>
            <person name="Martin F."/>
            <person name="Kauserud H."/>
        </authorList>
    </citation>
    <scope>NUCLEOTIDE SEQUENCE</scope>
    <source>
        <strain evidence="2">9144</strain>
    </source>
</reference>
<feature type="transmembrane region" description="Helical" evidence="1">
    <location>
        <begin position="48"/>
        <end position="72"/>
    </location>
</feature>
<protein>
    <submittedName>
        <fullName evidence="2">Uncharacterized protein</fullName>
    </submittedName>
</protein>
<feature type="transmembrane region" description="Helical" evidence="1">
    <location>
        <begin position="84"/>
        <end position="103"/>
    </location>
</feature>
<organism evidence="2 3">
    <name type="scientific">Mycena pura</name>
    <dbReference type="NCBI Taxonomy" id="153505"/>
    <lineage>
        <taxon>Eukaryota</taxon>
        <taxon>Fungi</taxon>
        <taxon>Dikarya</taxon>
        <taxon>Basidiomycota</taxon>
        <taxon>Agaricomycotina</taxon>
        <taxon>Agaricomycetes</taxon>
        <taxon>Agaricomycetidae</taxon>
        <taxon>Agaricales</taxon>
        <taxon>Marasmiineae</taxon>
        <taxon>Mycenaceae</taxon>
        <taxon>Mycena</taxon>
    </lineage>
</organism>
<sequence>MRVVVVHIADGSESRGAQGLIPTTIVAVSQVFFARPPTFPTRFWGVRLLASASVIFPGIASRWSAAAFVWRLPSRSRLSCPLQALFKLGPGAAFVALLGFGAPRCGLRPRPANPSGQNFSLPHPLREVMFILYHAFHVFWTIPPSA</sequence>
<comment type="caution">
    <text evidence="2">The sequence shown here is derived from an EMBL/GenBank/DDBJ whole genome shotgun (WGS) entry which is preliminary data.</text>
</comment>
<keyword evidence="1" id="KW-1133">Transmembrane helix</keyword>
<dbReference type="Proteomes" id="UP001219525">
    <property type="component" value="Unassembled WGS sequence"/>
</dbReference>
<evidence type="ECO:0000313" key="3">
    <source>
        <dbReference type="Proteomes" id="UP001219525"/>
    </source>
</evidence>
<evidence type="ECO:0000313" key="2">
    <source>
        <dbReference type="EMBL" id="KAJ7230123.1"/>
    </source>
</evidence>
<keyword evidence="3" id="KW-1185">Reference proteome</keyword>